<dbReference type="InParanoid" id="A0A177C6J7"/>
<proteinExistence type="predicted"/>
<gene>
    <name evidence="1" type="ORF">CC84DRAFT_1207968</name>
</gene>
<evidence type="ECO:0008006" key="3">
    <source>
        <dbReference type="Google" id="ProtNLM"/>
    </source>
</evidence>
<dbReference type="STRING" id="1460663.A0A177C6J7"/>
<accession>A0A177C6J7</accession>
<sequence length="65" mass="7111">MALSASPSSLVTFGDWMEGTGLTKTGYHKLAFCKKQAAPDNLQYFWVDSCCIDKPHSPELSEAIS</sequence>
<dbReference type="AlphaFoldDB" id="A0A177C6J7"/>
<dbReference type="PANTHER" id="PTHR10622:SF13">
    <property type="entry name" value="NACHT DOMAIN-CONTAINING PROTEIN"/>
    <property type="match status" value="1"/>
</dbReference>
<evidence type="ECO:0000313" key="1">
    <source>
        <dbReference type="EMBL" id="OAG03263.1"/>
    </source>
</evidence>
<name>A0A177C6J7_9PLEO</name>
<dbReference type="RefSeq" id="XP_018033628.1">
    <property type="nucleotide sequence ID" value="XM_018182131.1"/>
</dbReference>
<keyword evidence="2" id="KW-1185">Reference proteome</keyword>
<dbReference type="OrthoDB" id="674604at2759"/>
<dbReference type="Proteomes" id="UP000077069">
    <property type="component" value="Unassembled WGS sequence"/>
</dbReference>
<reference evidence="1 2" key="1">
    <citation type="submission" date="2016-05" db="EMBL/GenBank/DDBJ databases">
        <title>Comparative analysis of secretome profiles of manganese(II)-oxidizing ascomycete fungi.</title>
        <authorList>
            <consortium name="DOE Joint Genome Institute"/>
            <person name="Zeiner C.A."/>
            <person name="Purvine S.O."/>
            <person name="Zink E.M."/>
            <person name="Wu S."/>
            <person name="Pasa-Tolic L."/>
            <person name="Chaput D.L."/>
            <person name="Haridas S."/>
            <person name="Grigoriev I.V."/>
            <person name="Santelli C.M."/>
            <person name="Hansel C.M."/>
        </authorList>
    </citation>
    <scope>NUCLEOTIDE SEQUENCE [LARGE SCALE GENOMIC DNA]</scope>
    <source>
        <strain evidence="1 2">AP3s5-JAC2a</strain>
    </source>
</reference>
<evidence type="ECO:0000313" key="2">
    <source>
        <dbReference type="Proteomes" id="UP000077069"/>
    </source>
</evidence>
<feature type="non-terminal residue" evidence="1">
    <location>
        <position position="65"/>
    </location>
</feature>
<organism evidence="1 2">
    <name type="scientific">Paraphaeosphaeria sporulosa</name>
    <dbReference type="NCBI Taxonomy" id="1460663"/>
    <lineage>
        <taxon>Eukaryota</taxon>
        <taxon>Fungi</taxon>
        <taxon>Dikarya</taxon>
        <taxon>Ascomycota</taxon>
        <taxon>Pezizomycotina</taxon>
        <taxon>Dothideomycetes</taxon>
        <taxon>Pleosporomycetidae</taxon>
        <taxon>Pleosporales</taxon>
        <taxon>Massarineae</taxon>
        <taxon>Didymosphaeriaceae</taxon>
        <taxon>Paraphaeosphaeria</taxon>
    </lineage>
</organism>
<dbReference type="GeneID" id="28765617"/>
<dbReference type="PANTHER" id="PTHR10622">
    <property type="entry name" value="HET DOMAIN-CONTAINING PROTEIN"/>
    <property type="match status" value="1"/>
</dbReference>
<dbReference type="EMBL" id="KV441555">
    <property type="protein sequence ID" value="OAG03263.1"/>
    <property type="molecule type" value="Genomic_DNA"/>
</dbReference>
<protein>
    <recommendedName>
        <fullName evidence="3">Heterokaryon incompatibility domain-containing protein</fullName>
    </recommendedName>
</protein>